<feature type="region of interest" description="Disordered" evidence="1">
    <location>
        <begin position="396"/>
        <end position="466"/>
    </location>
</feature>
<keyword evidence="3" id="KW-1185">Reference proteome</keyword>
<dbReference type="Proteomes" id="UP000736335">
    <property type="component" value="Unassembled WGS sequence"/>
</dbReference>
<evidence type="ECO:0000313" key="3">
    <source>
        <dbReference type="Proteomes" id="UP000736335"/>
    </source>
</evidence>
<evidence type="ECO:0000256" key="1">
    <source>
        <dbReference type="SAM" id="MobiDB-lite"/>
    </source>
</evidence>
<name>A0A9P6HNU7_9AGAM</name>
<dbReference type="EMBL" id="WIUZ02000001">
    <property type="protein sequence ID" value="KAF9791968.1"/>
    <property type="molecule type" value="Genomic_DNA"/>
</dbReference>
<feature type="compositionally biased region" description="Polar residues" evidence="1">
    <location>
        <begin position="188"/>
        <end position="198"/>
    </location>
</feature>
<proteinExistence type="predicted"/>
<feature type="compositionally biased region" description="Basic residues" evidence="1">
    <location>
        <begin position="431"/>
        <end position="441"/>
    </location>
</feature>
<reference evidence="2" key="1">
    <citation type="journal article" date="2020" name="Nat. Commun.">
        <title>Large-scale genome sequencing of mycorrhizal fungi provides insights into the early evolution of symbiotic traits.</title>
        <authorList>
            <person name="Miyauchi S."/>
            <person name="Kiss E."/>
            <person name="Kuo A."/>
            <person name="Drula E."/>
            <person name="Kohler A."/>
            <person name="Sanchez-Garcia M."/>
            <person name="Morin E."/>
            <person name="Andreopoulos B."/>
            <person name="Barry K.W."/>
            <person name="Bonito G."/>
            <person name="Buee M."/>
            <person name="Carver A."/>
            <person name="Chen C."/>
            <person name="Cichocki N."/>
            <person name="Clum A."/>
            <person name="Culley D."/>
            <person name="Crous P.W."/>
            <person name="Fauchery L."/>
            <person name="Girlanda M."/>
            <person name="Hayes R.D."/>
            <person name="Keri Z."/>
            <person name="LaButti K."/>
            <person name="Lipzen A."/>
            <person name="Lombard V."/>
            <person name="Magnuson J."/>
            <person name="Maillard F."/>
            <person name="Murat C."/>
            <person name="Nolan M."/>
            <person name="Ohm R.A."/>
            <person name="Pangilinan J."/>
            <person name="Pereira M.F."/>
            <person name="Perotto S."/>
            <person name="Peter M."/>
            <person name="Pfister S."/>
            <person name="Riley R."/>
            <person name="Sitrit Y."/>
            <person name="Stielow J.B."/>
            <person name="Szollosi G."/>
            <person name="Zifcakova L."/>
            <person name="Stursova M."/>
            <person name="Spatafora J.W."/>
            <person name="Tedersoo L."/>
            <person name="Vaario L.M."/>
            <person name="Yamada A."/>
            <person name="Yan M."/>
            <person name="Wang P."/>
            <person name="Xu J."/>
            <person name="Bruns T."/>
            <person name="Baldrian P."/>
            <person name="Vilgalys R."/>
            <person name="Dunand C."/>
            <person name="Henrissat B."/>
            <person name="Grigoriev I.V."/>
            <person name="Hibbett D."/>
            <person name="Nagy L.G."/>
            <person name="Martin F.M."/>
        </authorList>
    </citation>
    <scope>NUCLEOTIDE SEQUENCE</scope>
    <source>
        <strain evidence="2">UH-Tt-Lm1</strain>
    </source>
</reference>
<evidence type="ECO:0000313" key="2">
    <source>
        <dbReference type="EMBL" id="KAF9791968.1"/>
    </source>
</evidence>
<comment type="caution">
    <text evidence="2">The sequence shown here is derived from an EMBL/GenBank/DDBJ whole genome shotgun (WGS) entry which is preliminary data.</text>
</comment>
<feature type="compositionally biased region" description="Low complexity" evidence="1">
    <location>
        <begin position="442"/>
        <end position="456"/>
    </location>
</feature>
<organism evidence="2 3">
    <name type="scientific">Thelephora terrestris</name>
    <dbReference type="NCBI Taxonomy" id="56493"/>
    <lineage>
        <taxon>Eukaryota</taxon>
        <taxon>Fungi</taxon>
        <taxon>Dikarya</taxon>
        <taxon>Basidiomycota</taxon>
        <taxon>Agaricomycotina</taxon>
        <taxon>Agaricomycetes</taxon>
        <taxon>Thelephorales</taxon>
        <taxon>Thelephoraceae</taxon>
        <taxon>Thelephora</taxon>
    </lineage>
</organism>
<dbReference type="AlphaFoldDB" id="A0A9P6HNU7"/>
<reference evidence="2" key="2">
    <citation type="submission" date="2020-11" db="EMBL/GenBank/DDBJ databases">
        <authorList>
            <consortium name="DOE Joint Genome Institute"/>
            <person name="Kuo A."/>
            <person name="Miyauchi S."/>
            <person name="Kiss E."/>
            <person name="Drula E."/>
            <person name="Kohler A."/>
            <person name="Sanchez-Garcia M."/>
            <person name="Andreopoulos B."/>
            <person name="Barry K.W."/>
            <person name="Bonito G."/>
            <person name="Buee M."/>
            <person name="Carver A."/>
            <person name="Chen C."/>
            <person name="Cichocki N."/>
            <person name="Clum A."/>
            <person name="Culley D."/>
            <person name="Crous P.W."/>
            <person name="Fauchery L."/>
            <person name="Girlanda M."/>
            <person name="Hayes R."/>
            <person name="Keri Z."/>
            <person name="Labutti K."/>
            <person name="Lipzen A."/>
            <person name="Lombard V."/>
            <person name="Magnuson J."/>
            <person name="Maillard F."/>
            <person name="Morin E."/>
            <person name="Murat C."/>
            <person name="Nolan M."/>
            <person name="Ohm R."/>
            <person name="Pangilinan J."/>
            <person name="Pereira M."/>
            <person name="Perotto S."/>
            <person name="Peter M."/>
            <person name="Riley R."/>
            <person name="Sitrit Y."/>
            <person name="Stielow B."/>
            <person name="Szollosi G."/>
            <person name="Zifcakova L."/>
            <person name="Stursova M."/>
            <person name="Spatafora J.W."/>
            <person name="Tedersoo L."/>
            <person name="Vaario L.-M."/>
            <person name="Yamada A."/>
            <person name="Yan M."/>
            <person name="Wang P."/>
            <person name="Xu J."/>
            <person name="Bruns T."/>
            <person name="Baldrian P."/>
            <person name="Vilgalys R."/>
            <person name="Henrissat B."/>
            <person name="Grigoriev I.V."/>
            <person name="Hibbett D."/>
            <person name="Nagy L.G."/>
            <person name="Martin F.M."/>
        </authorList>
    </citation>
    <scope>NUCLEOTIDE SEQUENCE</scope>
    <source>
        <strain evidence="2">UH-Tt-Lm1</strain>
    </source>
</reference>
<sequence length="625" mass="67695">MSSSSKWAPPAAASDPIILAAMIQSAKAVKIPDDEKHPDWARPTIKALVSAQGRPEAFEPVWATVLPFWRLKGLEERLEGDKELRDPWAMHALAWLARHRDVCRSFGLPPLQLIVDWADAAESIGWLTPGSTPFGEDAEEAPAPVISRQSTLRPVGSAGGATTPAMSRQPSIQADRGTVGDLPPPTSREPSIQPTPQVSERDEDFEMEDTPRRSAGGGRNTTGGKSALIPYVAVPPRPQATRRDVSATESNVGSKRDLSSSPSKEESTSKRSRTTGTTGKGKGVQRDHVPAFPAIDLSGETYEEGEQLNTVKFPGARKYVSLLNLSRCIREVSYFFQTCDRCDSSSSKVVKDACRPTWCLALKEERPTFICAACRKDKKGCSFKWMTFGITGWPTVTRTPAGDRRRRKEAADRRKTEVPTNELADDGGKVPKPKRAPRVRKAATSAASEPSPSVSTRSKTKAATASSNVALPTVAMAGLSVGGPSSGLHSWEVDLREFEQEWGPSTDSPVAVEQLRAALRSQLAKERNEVDEIADLVASRRYIAKRILARMNEEINRRGGEEIWDSSDFACSGEEGGDGDVSVGAVSDDEVFSDGGAAVRDVGEELRDVDDVEDSGMVAEGSRRV</sequence>
<feature type="region of interest" description="Disordered" evidence="1">
    <location>
        <begin position="131"/>
        <end position="290"/>
    </location>
</feature>
<accession>A0A9P6HNU7</accession>
<feature type="compositionally biased region" description="Basic and acidic residues" evidence="1">
    <location>
        <begin position="254"/>
        <end position="269"/>
    </location>
</feature>
<protein>
    <submittedName>
        <fullName evidence="2">Uncharacterized protein</fullName>
    </submittedName>
</protein>
<gene>
    <name evidence="2" type="ORF">BJ322DRAFT_1102503</name>
</gene>